<reference evidence="3 4" key="1">
    <citation type="submission" date="2014-04" db="EMBL/GenBank/DDBJ databases">
        <authorList>
            <consortium name="International Citrus Genome Consortium"/>
            <person name="Gmitter F."/>
            <person name="Chen C."/>
            <person name="Farmerie W."/>
            <person name="Harkins T."/>
            <person name="Desany B."/>
            <person name="Mohiuddin M."/>
            <person name="Kodira C."/>
            <person name="Borodovsky M."/>
            <person name="Lomsadze A."/>
            <person name="Burns P."/>
            <person name="Jenkins J."/>
            <person name="Prochnik S."/>
            <person name="Shu S."/>
            <person name="Chapman J."/>
            <person name="Pitluck S."/>
            <person name="Schmutz J."/>
            <person name="Rokhsar D."/>
        </authorList>
    </citation>
    <scope>NUCLEOTIDE SEQUENCE</scope>
</reference>
<evidence type="ECO:0000313" key="4">
    <source>
        <dbReference type="Proteomes" id="UP000027120"/>
    </source>
</evidence>
<organism evidence="3 4">
    <name type="scientific">Citrus sinensis</name>
    <name type="common">Sweet orange</name>
    <name type="synonym">Citrus aurantium var. sinensis</name>
    <dbReference type="NCBI Taxonomy" id="2711"/>
    <lineage>
        <taxon>Eukaryota</taxon>
        <taxon>Viridiplantae</taxon>
        <taxon>Streptophyta</taxon>
        <taxon>Embryophyta</taxon>
        <taxon>Tracheophyta</taxon>
        <taxon>Spermatophyta</taxon>
        <taxon>Magnoliopsida</taxon>
        <taxon>eudicotyledons</taxon>
        <taxon>Gunneridae</taxon>
        <taxon>Pentapetalae</taxon>
        <taxon>rosids</taxon>
        <taxon>malvids</taxon>
        <taxon>Sapindales</taxon>
        <taxon>Rutaceae</taxon>
        <taxon>Aurantioideae</taxon>
        <taxon>Citrus</taxon>
    </lineage>
</organism>
<gene>
    <name evidence="3" type="ORF">CISIN_1g023295mg</name>
</gene>
<evidence type="ECO:0000313" key="3">
    <source>
        <dbReference type="EMBL" id="KDO79691.1"/>
    </source>
</evidence>
<dbReference type="Proteomes" id="UP000027120">
    <property type="component" value="Unassembled WGS sequence"/>
</dbReference>
<dbReference type="PaxDb" id="2711-XP_006476162.1"/>
<dbReference type="AlphaFoldDB" id="A0A067GWN7"/>
<feature type="region of interest" description="Disordered" evidence="1">
    <location>
        <begin position="126"/>
        <end position="149"/>
    </location>
</feature>
<dbReference type="PANTHER" id="PTHR35469">
    <property type="entry name" value="TRANSMEMBRANE PROTEIN"/>
    <property type="match status" value="1"/>
</dbReference>
<dbReference type="PANTHER" id="PTHR35469:SF4">
    <property type="entry name" value="TRANSMEMBRANE PROTEIN"/>
    <property type="match status" value="1"/>
</dbReference>
<feature type="compositionally biased region" description="Polar residues" evidence="1">
    <location>
        <begin position="126"/>
        <end position="141"/>
    </location>
</feature>
<keyword evidence="2" id="KW-1133">Transmembrane helix</keyword>
<dbReference type="STRING" id="2711.A0A067GWN7"/>
<sequence length="284" mass="30829">MAASSRESRRRKILERGSDRLAFVTGRAPPPSQLHHAPETDSSKPLVSNEPRLSDQTTDSSVGNDKIEGDPLGSTLLKQDSSVDAANSSAFNNERSAESLMPESKTRTEASSVPALVVNGREQSSFCLSTDQNSSVSASSREQQHMEPRRGQLKFLTPSQISSAISATERTRLFCSIAIALFVVFSYLEFPLLGSGFIKLILGFRPLFLVLLTNVTAVVSRLLFNNRGGFQRAVRGGDNSPSTDSWAQVSNTLEVGLMMQKVIDAIFMDCSVYSIVVICGLAFS</sequence>
<feature type="transmembrane region" description="Helical" evidence="2">
    <location>
        <begin position="204"/>
        <end position="224"/>
    </location>
</feature>
<evidence type="ECO:0000256" key="2">
    <source>
        <dbReference type="SAM" id="Phobius"/>
    </source>
</evidence>
<protein>
    <submittedName>
        <fullName evidence="3">Uncharacterized protein</fullName>
    </submittedName>
</protein>
<feature type="transmembrane region" description="Helical" evidence="2">
    <location>
        <begin position="173"/>
        <end position="198"/>
    </location>
</feature>
<dbReference type="EMBL" id="KK784877">
    <property type="protein sequence ID" value="KDO79691.1"/>
    <property type="molecule type" value="Genomic_DNA"/>
</dbReference>
<keyword evidence="2" id="KW-0812">Transmembrane</keyword>
<proteinExistence type="predicted"/>
<feature type="compositionally biased region" description="Polar residues" evidence="1">
    <location>
        <begin position="76"/>
        <end position="94"/>
    </location>
</feature>
<accession>A0A067GWN7</accession>
<dbReference type="eggNOG" id="ENOG502RZXQ">
    <property type="taxonomic scope" value="Eukaryota"/>
</dbReference>
<feature type="compositionally biased region" description="Polar residues" evidence="1">
    <location>
        <begin position="54"/>
        <end position="63"/>
    </location>
</feature>
<evidence type="ECO:0000256" key="1">
    <source>
        <dbReference type="SAM" id="MobiDB-lite"/>
    </source>
</evidence>
<keyword evidence="2" id="KW-0472">Membrane</keyword>
<keyword evidence="4" id="KW-1185">Reference proteome</keyword>
<feature type="region of interest" description="Disordered" evidence="1">
    <location>
        <begin position="1"/>
        <end position="113"/>
    </location>
</feature>
<name>A0A067GWN7_CITSI</name>